<reference evidence="1 2" key="1">
    <citation type="journal article" date="2018" name="Genomics">
        <title>Molecular footprints of inshore aquatic adaptation in Indo-Pacific humpback dolphin (Sousa chinensis).</title>
        <authorList>
            <person name="Ming Y."/>
            <person name="Jian J."/>
            <person name="Yu F."/>
            <person name="Yu X."/>
            <person name="Wang J."/>
            <person name="Liu W."/>
        </authorList>
    </citation>
    <scope>NUCLEOTIDE SEQUENCE [LARGE SCALE GENOMIC DNA]</scope>
    <source>
        <strain evidence="1">MY-2018</strain>
        <tissue evidence="1">Skin</tissue>
    </source>
</reference>
<gene>
    <name evidence="1" type="ORF">DBR06_SOUSAS8910004</name>
</gene>
<dbReference type="Proteomes" id="UP000295264">
    <property type="component" value="Unassembled WGS sequence"/>
</dbReference>
<dbReference type="EMBL" id="QWLN02007301">
    <property type="protein sequence ID" value="TEA35532.1"/>
    <property type="molecule type" value="Genomic_DNA"/>
</dbReference>
<evidence type="ECO:0000313" key="1">
    <source>
        <dbReference type="EMBL" id="TEA35532.1"/>
    </source>
</evidence>
<feature type="non-terminal residue" evidence="1">
    <location>
        <position position="1"/>
    </location>
</feature>
<dbReference type="PANTHER" id="PTHR33426:SF43">
    <property type="entry name" value="NADH DEHYDROGENASE SUBUNIT 5"/>
    <property type="match status" value="1"/>
</dbReference>
<dbReference type="AlphaFoldDB" id="A0A484GIQ4"/>
<comment type="caution">
    <text evidence="1">The sequence shown here is derived from an EMBL/GenBank/DDBJ whole genome shotgun (WGS) entry which is preliminary data.</text>
</comment>
<accession>A0A484GIQ4</accession>
<evidence type="ECO:0000313" key="2">
    <source>
        <dbReference type="Proteomes" id="UP000295264"/>
    </source>
</evidence>
<name>A0A484GIQ4_SOUCH</name>
<protein>
    <submittedName>
        <fullName evidence="1">Uncharacterized protein</fullName>
    </submittedName>
</protein>
<feature type="non-terminal residue" evidence="1">
    <location>
        <position position="65"/>
    </location>
</feature>
<organism evidence="1 2">
    <name type="scientific">Sousa chinensis</name>
    <name type="common">Indo-pacific humpbacked dolphin</name>
    <name type="synonym">Steno chinensis</name>
    <dbReference type="NCBI Taxonomy" id="103600"/>
    <lineage>
        <taxon>Eukaryota</taxon>
        <taxon>Metazoa</taxon>
        <taxon>Chordata</taxon>
        <taxon>Craniata</taxon>
        <taxon>Vertebrata</taxon>
        <taxon>Euteleostomi</taxon>
        <taxon>Mammalia</taxon>
        <taxon>Eutheria</taxon>
        <taxon>Laurasiatheria</taxon>
        <taxon>Artiodactyla</taxon>
        <taxon>Whippomorpha</taxon>
        <taxon>Cetacea</taxon>
        <taxon>Odontoceti</taxon>
        <taxon>Delphinidae</taxon>
        <taxon>Sousa</taxon>
    </lineage>
</organism>
<proteinExistence type="predicted"/>
<keyword evidence="2" id="KW-1185">Reference proteome</keyword>
<sequence>FSSMVFPMSAKIRALTNGFPTFMTFEGFLPSVDSSMLNQDCTSAESLCTHITCIRFLSTVDSLMS</sequence>
<dbReference type="PANTHER" id="PTHR33426">
    <property type="entry name" value="C2H2-TYPE DOMAIN-CONTAINING PROTEIN"/>
    <property type="match status" value="1"/>
</dbReference>